<dbReference type="Pfam" id="PF13302">
    <property type="entry name" value="Acetyltransf_3"/>
    <property type="match status" value="1"/>
</dbReference>
<dbReference type="PROSITE" id="PS51186">
    <property type="entry name" value="GNAT"/>
    <property type="match status" value="1"/>
</dbReference>
<dbReference type="Proteomes" id="UP001501047">
    <property type="component" value="Unassembled WGS sequence"/>
</dbReference>
<dbReference type="PANTHER" id="PTHR43792">
    <property type="entry name" value="GNAT FAMILY, PUTATIVE (AFU_ORTHOLOGUE AFUA_3G00765)-RELATED-RELATED"/>
    <property type="match status" value="1"/>
</dbReference>
<evidence type="ECO:0000313" key="2">
    <source>
        <dbReference type="EMBL" id="GAA0774201.1"/>
    </source>
</evidence>
<dbReference type="RefSeq" id="WP_343826631.1">
    <property type="nucleotide sequence ID" value="NZ_BAAACI010000006.1"/>
</dbReference>
<sequence length="167" mass="19065">MDERIYFEKILSQDDFEYFLDLVSNEKVMVMNYGRVFTLKEAKKVYKGILEKNEVHEEFGQFKVFEATTNTFIGIGGLIMSDDFTEAEVEYLLLPPEYWGMGYGSEILRELLNKAESVKSIQQVIGIIAPNNIASRKILSNNGFVSCKVYEIDDGSFAEVLSKKITV</sequence>
<evidence type="ECO:0000259" key="1">
    <source>
        <dbReference type="PROSITE" id="PS51186"/>
    </source>
</evidence>
<accession>A0ABP3W1V1</accession>
<keyword evidence="3" id="KW-1185">Reference proteome</keyword>
<organism evidence="2 3">
    <name type="scientific">Clostridium subterminale</name>
    <dbReference type="NCBI Taxonomy" id="1550"/>
    <lineage>
        <taxon>Bacteria</taxon>
        <taxon>Bacillati</taxon>
        <taxon>Bacillota</taxon>
        <taxon>Clostridia</taxon>
        <taxon>Eubacteriales</taxon>
        <taxon>Clostridiaceae</taxon>
        <taxon>Clostridium</taxon>
    </lineage>
</organism>
<dbReference type="Gene3D" id="3.40.630.30">
    <property type="match status" value="1"/>
</dbReference>
<dbReference type="InterPro" id="IPR051531">
    <property type="entry name" value="N-acetyltransferase"/>
</dbReference>
<dbReference type="EMBL" id="BAAACI010000006">
    <property type="protein sequence ID" value="GAA0774201.1"/>
    <property type="molecule type" value="Genomic_DNA"/>
</dbReference>
<protein>
    <submittedName>
        <fullName evidence="2">GNAT family N-acetyltransferase</fullName>
    </submittedName>
</protein>
<comment type="caution">
    <text evidence="2">The sequence shown here is derived from an EMBL/GenBank/DDBJ whole genome shotgun (WGS) entry which is preliminary data.</text>
</comment>
<dbReference type="CDD" id="cd04301">
    <property type="entry name" value="NAT_SF"/>
    <property type="match status" value="1"/>
</dbReference>
<evidence type="ECO:0000313" key="3">
    <source>
        <dbReference type="Proteomes" id="UP001501047"/>
    </source>
</evidence>
<reference evidence="3" key="1">
    <citation type="journal article" date="2019" name="Int. J. Syst. Evol. Microbiol.">
        <title>The Global Catalogue of Microorganisms (GCM) 10K type strain sequencing project: providing services to taxonomists for standard genome sequencing and annotation.</title>
        <authorList>
            <consortium name="The Broad Institute Genomics Platform"/>
            <consortium name="The Broad Institute Genome Sequencing Center for Infectious Disease"/>
            <person name="Wu L."/>
            <person name="Ma J."/>
        </authorList>
    </citation>
    <scope>NUCLEOTIDE SEQUENCE [LARGE SCALE GENOMIC DNA]</scope>
    <source>
        <strain evidence="3">JCM 1417</strain>
    </source>
</reference>
<name>A0ABP3W1V1_CLOSU</name>
<dbReference type="PANTHER" id="PTHR43792:SF16">
    <property type="entry name" value="N-ACETYLTRANSFERASE DOMAIN-CONTAINING PROTEIN"/>
    <property type="match status" value="1"/>
</dbReference>
<proteinExistence type="predicted"/>
<feature type="domain" description="N-acetyltransferase" evidence="1">
    <location>
        <begin position="1"/>
        <end position="166"/>
    </location>
</feature>
<dbReference type="InterPro" id="IPR016181">
    <property type="entry name" value="Acyl_CoA_acyltransferase"/>
</dbReference>
<dbReference type="InterPro" id="IPR000182">
    <property type="entry name" value="GNAT_dom"/>
</dbReference>
<dbReference type="SUPFAM" id="SSF55729">
    <property type="entry name" value="Acyl-CoA N-acyltransferases (Nat)"/>
    <property type="match status" value="1"/>
</dbReference>
<gene>
    <name evidence="2" type="ORF">GCM10008908_23650</name>
</gene>